<keyword evidence="4" id="KW-0645">Protease</keyword>
<keyword evidence="4" id="KW-0121">Carboxypeptidase</keyword>
<feature type="signal peptide" evidence="2">
    <location>
        <begin position="1"/>
        <end position="24"/>
    </location>
</feature>
<dbReference type="PANTHER" id="PTHR43283">
    <property type="entry name" value="BETA-LACTAMASE-RELATED"/>
    <property type="match status" value="1"/>
</dbReference>
<dbReference type="Gene3D" id="3.40.710.10">
    <property type="entry name" value="DD-peptidase/beta-lactamase superfamily"/>
    <property type="match status" value="1"/>
</dbReference>
<name>A0A1M5P6K1_9BACT</name>
<dbReference type="PANTHER" id="PTHR43283:SF11">
    <property type="entry name" value="BETA-LACTAMASE-RELATED DOMAIN-CONTAINING PROTEIN"/>
    <property type="match status" value="1"/>
</dbReference>
<dbReference type="OrthoDB" id="9797709at2"/>
<accession>A0A1M5P6K1</accession>
<dbReference type="InterPro" id="IPR001466">
    <property type="entry name" value="Beta-lactam-related"/>
</dbReference>
<dbReference type="GO" id="GO:0004180">
    <property type="term" value="F:carboxypeptidase activity"/>
    <property type="evidence" value="ECO:0007669"/>
    <property type="project" value="UniProtKB-KW"/>
</dbReference>
<keyword evidence="2" id="KW-0732">Signal</keyword>
<evidence type="ECO:0000259" key="3">
    <source>
        <dbReference type="Pfam" id="PF00144"/>
    </source>
</evidence>
<dbReference type="AlphaFoldDB" id="A0A1M5P6K1"/>
<dbReference type="EMBL" id="FQWQ01000001">
    <property type="protein sequence ID" value="SHG97420.1"/>
    <property type="molecule type" value="Genomic_DNA"/>
</dbReference>
<protein>
    <submittedName>
        <fullName evidence="4">D-alanyl-D-alanine carboxypeptidase</fullName>
    </submittedName>
</protein>
<evidence type="ECO:0000313" key="4">
    <source>
        <dbReference type="EMBL" id="SHG97420.1"/>
    </source>
</evidence>
<keyword evidence="1" id="KW-0378">Hydrolase</keyword>
<reference evidence="4 5" key="1">
    <citation type="submission" date="2016-11" db="EMBL/GenBank/DDBJ databases">
        <authorList>
            <person name="Jaros S."/>
            <person name="Januszkiewicz K."/>
            <person name="Wedrychowicz H."/>
        </authorList>
    </citation>
    <scope>NUCLEOTIDE SEQUENCE [LARGE SCALE GENOMIC DNA]</scope>
    <source>
        <strain evidence="4 5">DSM 24574</strain>
    </source>
</reference>
<organism evidence="4 5">
    <name type="scientific">Chryseolinea serpens</name>
    <dbReference type="NCBI Taxonomy" id="947013"/>
    <lineage>
        <taxon>Bacteria</taxon>
        <taxon>Pseudomonadati</taxon>
        <taxon>Bacteroidota</taxon>
        <taxon>Cytophagia</taxon>
        <taxon>Cytophagales</taxon>
        <taxon>Fulvivirgaceae</taxon>
        <taxon>Chryseolinea</taxon>
    </lineage>
</organism>
<feature type="chain" id="PRO_5012793465" evidence="2">
    <location>
        <begin position="25"/>
        <end position="380"/>
    </location>
</feature>
<evidence type="ECO:0000256" key="2">
    <source>
        <dbReference type="SAM" id="SignalP"/>
    </source>
</evidence>
<dbReference type="InterPro" id="IPR050789">
    <property type="entry name" value="Diverse_Enzym_Activities"/>
</dbReference>
<evidence type="ECO:0000313" key="5">
    <source>
        <dbReference type="Proteomes" id="UP000184212"/>
    </source>
</evidence>
<dbReference type="Pfam" id="PF00144">
    <property type="entry name" value="Beta-lactamase"/>
    <property type="match status" value="1"/>
</dbReference>
<dbReference type="SUPFAM" id="SSF56601">
    <property type="entry name" value="beta-lactamase/transpeptidase-like"/>
    <property type="match status" value="1"/>
</dbReference>
<dbReference type="Proteomes" id="UP000184212">
    <property type="component" value="Unassembled WGS sequence"/>
</dbReference>
<dbReference type="STRING" id="947013.SAMN04488109_2704"/>
<evidence type="ECO:0000256" key="1">
    <source>
        <dbReference type="ARBA" id="ARBA00022801"/>
    </source>
</evidence>
<keyword evidence="5" id="KW-1185">Reference proteome</keyword>
<feature type="domain" description="Beta-lactamase-related" evidence="3">
    <location>
        <begin position="46"/>
        <end position="356"/>
    </location>
</feature>
<gene>
    <name evidence="4" type="ORF">SAMN04488109_2704</name>
</gene>
<dbReference type="RefSeq" id="WP_073134412.1">
    <property type="nucleotide sequence ID" value="NZ_FQWQ01000001.1"/>
</dbReference>
<dbReference type="InterPro" id="IPR012338">
    <property type="entry name" value="Beta-lactam/transpept-like"/>
</dbReference>
<proteinExistence type="predicted"/>
<sequence>MKKRLITLGLIGLLSLAITPQGLSENGPPGKYKKIQKYLDQATRDQLAGVVVYIQSPKHDEWIITSGYANLETKTRLQRDNIFSLASIGKMYNAVAVLKLVEEGRLKLDDKIAGYLPGEIIEHLPNATEVTLRHLLRHASGFVNYENDPELVRQYISGQLKLDTLSHLDALRRYVFGKPALFKPGEKYDYSSTNYLLLAMIVDRVTPEGHSDYLRELIHQHGFSNTYYRQTPPQKNVNYYGDLNQDGVMEDLTAQTIETTNWFAGDDGVYAPIEEAAQFLQALMKGKILNEKLLKEMQTWNNARKPDYGLGLMADKSFPYGLLMGHSGRGIGVTTDLYYFLKQDMTVAIFCNTGLRGSAPEFRRAYLKMRARIVKKLFLF</sequence>